<organism evidence="9 12">
    <name type="scientific">Rhizobium fabae</name>
    <dbReference type="NCBI Taxonomy" id="573179"/>
    <lineage>
        <taxon>Bacteria</taxon>
        <taxon>Pseudomonadati</taxon>
        <taxon>Pseudomonadota</taxon>
        <taxon>Alphaproteobacteria</taxon>
        <taxon>Hyphomicrobiales</taxon>
        <taxon>Rhizobiaceae</taxon>
        <taxon>Rhizobium/Agrobacterium group</taxon>
        <taxon>Rhizobium</taxon>
    </lineage>
</organism>
<evidence type="ECO:0000259" key="8">
    <source>
        <dbReference type="PROSITE" id="PS50928"/>
    </source>
</evidence>
<dbReference type="Pfam" id="PF00528">
    <property type="entry name" value="BPD_transp_1"/>
    <property type="match status" value="1"/>
</dbReference>
<feature type="transmembrane region" description="Helical" evidence="7">
    <location>
        <begin position="104"/>
        <end position="122"/>
    </location>
</feature>
<dbReference type="InterPro" id="IPR035906">
    <property type="entry name" value="MetI-like_sf"/>
</dbReference>
<keyword evidence="6 7" id="KW-0472">Membrane</keyword>
<reference evidence="10 11" key="1">
    <citation type="submission" date="2018-11" db="EMBL/GenBank/DDBJ databases">
        <authorList>
            <person name="Huo Y."/>
        </authorList>
    </citation>
    <scope>NUCLEOTIDE SEQUENCE [LARGE SCALE GENOMIC DNA]</scope>
    <source>
        <strain evidence="10 11">CCBAU 33202</strain>
    </source>
</reference>
<dbReference type="EMBL" id="RJJU01000004">
    <property type="protein sequence ID" value="RUM14532.1"/>
    <property type="molecule type" value="Genomic_DNA"/>
</dbReference>
<feature type="transmembrane region" description="Helical" evidence="7">
    <location>
        <begin position="12"/>
        <end position="29"/>
    </location>
</feature>
<dbReference type="AlphaFoldDB" id="A0A7W6FHW9"/>
<evidence type="ECO:0000256" key="2">
    <source>
        <dbReference type="ARBA" id="ARBA00022448"/>
    </source>
</evidence>
<evidence type="ECO:0000256" key="7">
    <source>
        <dbReference type="RuleBase" id="RU363032"/>
    </source>
</evidence>
<evidence type="ECO:0000256" key="5">
    <source>
        <dbReference type="ARBA" id="ARBA00022989"/>
    </source>
</evidence>
<keyword evidence="4 7" id="KW-0812">Transmembrane</keyword>
<feature type="transmembrane region" description="Helical" evidence="7">
    <location>
        <begin position="67"/>
        <end position="92"/>
    </location>
</feature>
<reference evidence="9 12" key="2">
    <citation type="submission" date="2020-08" db="EMBL/GenBank/DDBJ databases">
        <title>Genomic Encyclopedia of Type Strains, Phase IV (KMG-IV): sequencing the most valuable type-strain genomes for metagenomic binning, comparative biology and taxonomic classification.</title>
        <authorList>
            <person name="Goeker M."/>
        </authorList>
    </citation>
    <scope>NUCLEOTIDE SEQUENCE [LARGE SCALE GENOMIC DNA]</scope>
    <source>
        <strain evidence="9 12">DSM 19331</strain>
    </source>
</reference>
<dbReference type="InterPro" id="IPR000515">
    <property type="entry name" value="MetI-like"/>
</dbReference>
<evidence type="ECO:0000256" key="1">
    <source>
        <dbReference type="ARBA" id="ARBA00004651"/>
    </source>
</evidence>
<comment type="subcellular location">
    <subcellularLocation>
        <location evidence="1 7">Cell membrane</location>
        <topology evidence="1 7">Multi-pass membrane protein</topology>
    </subcellularLocation>
</comment>
<dbReference type="PANTHER" id="PTHR30151:SF0">
    <property type="entry name" value="ABC TRANSPORTER PERMEASE PROTEIN MJ0413-RELATED"/>
    <property type="match status" value="1"/>
</dbReference>
<dbReference type="Proteomes" id="UP000272004">
    <property type="component" value="Unassembled WGS sequence"/>
</dbReference>
<name>A0A7W6FHW9_9HYPH</name>
<dbReference type="PROSITE" id="PS50928">
    <property type="entry name" value="ABC_TM1"/>
    <property type="match status" value="1"/>
</dbReference>
<comment type="caution">
    <text evidence="9">The sequence shown here is derived from an EMBL/GenBank/DDBJ whole genome shotgun (WGS) entry which is preliminary data.</text>
</comment>
<dbReference type="CDD" id="cd06261">
    <property type="entry name" value="TM_PBP2"/>
    <property type="match status" value="1"/>
</dbReference>
<gene>
    <name evidence="10" type="ORF">EFB14_07335</name>
    <name evidence="9" type="ORF">GGQ65_001835</name>
</gene>
<comment type="similarity">
    <text evidence="7">Belongs to the binding-protein-dependent transport system permease family.</text>
</comment>
<feature type="transmembrane region" description="Helical" evidence="7">
    <location>
        <begin position="35"/>
        <end position="55"/>
    </location>
</feature>
<sequence>MNNIVSVPFIRPLMAVAGFAIWLAVWQWFTTAGPLAGISGIPTMSAAVGEAYHLIGNGSFWQSVGETFVMALSGLGIALVVGIALGLLTAVWEPANEALDPVIQFLRPIPAVVILPLLLLILGPTRQLGIFLAAYGAIWPILVQVQVGIRDVDPVAIDTARAMTLPWRRVQTAVVLPSAAPYILTGVRIGATAALLLSIGAGLLGGSPGLGRRILIAQEAAQSDLAFGLILWSGLIGITFAFTVNVIERAILHGRRPLEEAA</sequence>
<evidence type="ECO:0000256" key="3">
    <source>
        <dbReference type="ARBA" id="ARBA00022475"/>
    </source>
</evidence>
<evidence type="ECO:0000256" key="4">
    <source>
        <dbReference type="ARBA" id="ARBA00022692"/>
    </source>
</evidence>
<feature type="transmembrane region" description="Helical" evidence="7">
    <location>
        <begin position="225"/>
        <end position="247"/>
    </location>
</feature>
<dbReference type="GO" id="GO:0055085">
    <property type="term" value="P:transmembrane transport"/>
    <property type="evidence" value="ECO:0007669"/>
    <property type="project" value="InterPro"/>
</dbReference>
<keyword evidence="5 7" id="KW-1133">Transmembrane helix</keyword>
<accession>A0A7W6FHW9</accession>
<keyword evidence="3" id="KW-1003">Cell membrane</keyword>
<dbReference type="SUPFAM" id="SSF161098">
    <property type="entry name" value="MetI-like"/>
    <property type="match status" value="1"/>
</dbReference>
<keyword evidence="2 7" id="KW-0813">Transport</keyword>
<evidence type="ECO:0000313" key="10">
    <source>
        <dbReference type="EMBL" id="RUM14532.1"/>
    </source>
</evidence>
<evidence type="ECO:0000313" key="11">
    <source>
        <dbReference type="Proteomes" id="UP000272004"/>
    </source>
</evidence>
<keyword evidence="11" id="KW-1185">Reference proteome</keyword>
<evidence type="ECO:0000256" key="6">
    <source>
        <dbReference type="ARBA" id="ARBA00023136"/>
    </source>
</evidence>
<dbReference type="Gene3D" id="1.10.3720.10">
    <property type="entry name" value="MetI-like"/>
    <property type="match status" value="1"/>
</dbReference>
<dbReference type="EMBL" id="JACIDG010000004">
    <property type="protein sequence ID" value="MBB3914553.1"/>
    <property type="molecule type" value="Genomic_DNA"/>
</dbReference>
<protein>
    <submittedName>
        <fullName evidence="10">ABC transporter permease subunit</fullName>
    </submittedName>
    <submittedName>
        <fullName evidence="9">ABC-type nitrate/sulfonate/bicarbonate transport system permease component</fullName>
    </submittedName>
</protein>
<dbReference type="PANTHER" id="PTHR30151">
    <property type="entry name" value="ALKANE SULFONATE ABC TRANSPORTER-RELATED, MEMBRANE SUBUNIT"/>
    <property type="match status" value="1"/>
</dbReference>
<dbReference type="RefSeq" id="WP_126824000.1">
    <property type="nucleotide sequence ID" value="NZ_JACIDG010000004.1"/>
</dbReference>
<dbReference type="GO" id="GO:0005886">
    <property type="term" value="C:plasma membrane"/>
    <property type="evidence" value="ECO:0007669"/>
    <property type="project" value="UniProtKB-SubCell"/>
</dbReference>
<feature type="transmembrane region" description="Helical" evidence="7">
    <location>
        <begin position="182"/>
        <end position="204"/>
    </location>
</feature>
<feature type="transmembrane region" description="Helical" evidence="7">
    <location>
        <begin position="129"/>
        <end position="149"/>
    </location>
</feature>
<proteinExistence type="inferred from homology"/>
<feature type="domain" description="ABC transmembrane type-1" evidence="8">
    <location>
        <begin position="64"/>
        <end position="248"/>
    </location>
</feature>
<evidence type="ECO:0000313" key="12">
    <source>
        <dbReference type="Proteomes" id="UP000545490"/>
    </source>
</evidence>
<evidence type="ECO:0000313" key="9">
    <source>
        <dbReference type="EMBL" id="MBB3914553.1"/>
    </source>
</evidence>
<dbReference type="Proteomes" id="UP000545490">
    <property type="component" value="Unassembled WGS sequence"/>
</dbReference>